<feature type="region of interest" description="Disordered" evidence="1">
    <location>
        <begin position="148"/>
        <end position="183"/>
    </location>
</feature>
<dbReference type="AlphaFoldDB" id="A0A8H6L204"/>
<feature type="region of interest" description="Disordered" evidence="1">
    <location>
        <begin position="282"/>
        <end position="329"/>
    </location>
</feature>
<dbReference type="EMBL" id="JACCJC010000047">
    <property type="protein sequence ID" value="KAF6232509.1"/>
    <property type="molecule type" value="Genomic_DNA"/>
</dbReference>
<dbReference type="RefSeq" id="XP_037161935.1">
    <property type="nucleotide sequence ID" value="XM_037311068.1"/>
</dbReference>
<evidence type="ECO:0000313" key="2">
    <source>
        <dbReference type="EMBL" id="KAF6232509.1"/>
    </source>
</evidence>
<sequence length="376" mass="40768">METGRANVVVTVLVDMATARIALGPLIGGDRVCLFLHLAAVQPTTSTVVSSGMFHVMADVELEGLSIVQDTHFLVVIVGCRHHLPPAVVESPRAHGNILSPSGTVTPLQMATPANTGVAMVLRMDVVSGMVVVERMEQHKYGEELYEDRAQGRDSDVRARRADYASNPPGRSNYGGSRMSRSRGERLPCVIHAKTHRNTVAAQASTMMTLGNHIAIVVEHGVSGERAGKRAGHNGNRYSHSEPVGAQRFGEPSSRIEAANAHDSKGDVREMRALMLRFVRVGGGNGKSKHHHSRTSTTRVTHPNQNYASGPSYDHGDRRGTGRGGYEYEASSEGESLVGDSHGLRHRHTGYSTMGPAESRRRDLASNLLLYLFKLF</sequence>
<organism evidence="2 3">
    <name type="scientific">Letharia columbiana</name>
    <dbReference type="NCBI Taxonomy" id="112416"/>
    <lineage>
        <taxon>Eukaryota</taxon>
        <taxon>Fungi</taxon>
        <taxon>Dikarya</taxon>
        <taxon>Ascomycota</taxon>
        <taxon>Pezizomycotina</taxon>
        <taxon>Lecanoromycetes</taxon>
        <taxon>OSLEUM clade</taxon>
        <taxon>Lecanoromycetidae</taxon>
        <taxon>Lecanorales</taxon>
        <taxon>Lecanorineae</taxon>
        <taxon>Parmeliaceae</taxon>
        <taxon>Letharia</taxon>
    </lineage>
</organism>
<feature type="compositionally biased region" description="Low complexity" evidence="1">
    <location>
        <begin position="170"/>
        <end position="179"/>
    </location>
</feature>
<dbReference type="Proteomes" id="UP000578531">
    <property type="component" value="Unassembled WGS sequence"/>
</dbReference>
<comment type="caution">
    <text evidence="2">The sequence shown here is derived from an EMBL/GenBank/DDBJ whole genome shotgun (WGS) entry which is preliminary data.</text>
</comment>
<accession>A0A8H6L204</accession>
<gene>
    <name evidence="2" type="ORF">HO173_009175</name>
</gene>
<name>A0A8H6L204_9LECA</name>
<feature type="compositionally biased region" description="Polar residues" evidence="1">
    <location>
        <begin position="300"/>
        <end position="309"/>
    </location>
</feature>
<reference evidence="2 3" key="1">
    <citation type="journal article" date="2020" name="Genomics">
        <title>Complete, high-quality genomes from long-read metagenomic sequencing of two wolf lichen thalli reveals enigmatic genome architecture.</title>
        <authorList>
            <person name="McKenzie S.K."/>
            <person name="Walston R.F."/>
            <person name="Allen J.L."/>
        </authorList>
    </citation>
    <scope>NUCLEOTIDE SEQUENCE [LARGE SCALE GENOMIC DNA]</scope>
    <source>
        <strain evidence="2">WasteWater2</strain>
    </source>
</reference>
<proteinExistence type="predicted"/>
<feature type="compositionally biased region" description="Basic and acidic residues" evidence="1">
    <location>
        <begin position="148"/>
        <end position="163"/>
    </location>
</feature>
<evidence type="ECO:0000256" key="1">
    <source>
        <dbReference type="SAM" id="MobiDB-lite"/>
    </source>
</evidence>
<dbReference type="GeneID" id="59290827"/>
<protein>
    <submittedName>
        <fullName evidence="2">Uncharacterized protein</fullName>
    </submittedName>
</protein>
<keyword evidence="3" id="KW-1185">Reference proteome</keyword>
<feature type="region of interest" description="Disordered" evidence="1">
    <location>
        <begin position="226"/>
        <end position="248"/>
    </location>
</feature>
<evidence type="ECO:0000313" key="3">
    <source>
        <dbReference type="Proteomes" id="UP000578531"/>
    </source>
</evidence>